<dbReference type="PANTHER" id="PTHR37534:SF9">
    <property type="entry name" value="ZN(II)2CYS6 TRANSCRIPTION FACTOR (EUROFUNG)"/>
    <property type="match status" value="1"/>
</dbReference>
<dbReference type="GO" id="GO:0005634">
    <property type="term" value="C:nucleus"/>
    <property type="evidence" value="ECO:0007669"/>
    <property type="project" value="TreeGrafter"/>
</dbReference>
<evidence type="ECO:0000313" key="3">
    <source>
        <dbReference type="Proteomes" id="UP000572817"/>
    </source>
</evidence>
<dbReference type="OrthoDB" id="5418899at2759"/>
<evidence type="ECO:0000256" key="1">
    <source>
        <dbReference type="ARBA" id="ARBA00023242"/>
    </source>
</evidence>
<sequence>MPMKRMKSLSSSGNSPKDWGNGVMDLLTNDKYFSRQVLLCTRRNSLIKYAACAVAAKQLGQMSEAQPHMRPTKGQQRIMHALENSGNDYLWYGAKYYEKAIQALADGISQAGQNTLVPSPSGVYGGLAAATARSAYDEDIPDAQLVAACLMCQYEELSATIRAWSSHITGIFRLLQLDGRALSGTPAPSPSDACQSLFWYLVLNDLDESYASQRQTRIDTADVPLWRRMGVPLDDSGYFNGVPPDSRDSRGDTTLRALIRLVCKIVNYGYATGETSAPEREAAWTNLKYQLDTWFEGLPSSFRPDAILARDSTEHNVSSLSAQEAWFSNNTCAMGSMYYHMARMLLLVWKPSTLLGNSGAVQNNFDILRACRAMEQDLRSHAKEILSIALGMSSYAVQVRMVQPLYVAGRCLTEKSDQLLLVELLRNIEQDFGLATEYRIDALKNEWGVR</sequence>
<dbReference type="AlphaFoldDB" id="A0A8H4IL18"/>
<organism evidence="2 3">
    <name type="scientific">Botryosphaeria dothidea</name>
    <dbReference type="NCBI Taxonomy" id="55169"/>
    <lineage>
        <taxon>Eukaryota</taxon>
        <taxon>Fungi</taxon>
        <taxon>Dikarya</taxon>
        <taxon>Ascomycota</taxon>
        <taxon>Pezizomycotina</taxon>
        <taxon>Dothideomycetes</taxon>
        <taxon>Dothideomycetes incertae sedis</taxon>
        <taxon>Botryosphaeriales</taxon>
        <taxon>Botryosphaeriaceae</taxon>
        <taxon>Botryosphaeria</taxon>
    </lineage>
</organism>
<protein>
    <submittedName>
        <fullName evidence="2">Uncharacterized protein</fullName>
    </submittedName>
</protein>
<dbReference type="GO" id="GO:0003700">
    <property type="term" value="F:DNA-binding transcription factor activity"/>
    <property type="evidence" value="ECO:0007669"/>
    <property type="project" value="TreeGrafter"/>
</dbReference>
<comment type="caution">
    <text evidence="2">The sequence shown here is derived from an EMBL/GenBank/DDBJ whole genome shotgun (WGS) entry which is preliminary data.</text>
</comment>
<reference evidence="2" key="1">
    <citation type="submission" date="2020-04" db="EMBL/GenBank/DDBJ databases">
        <title>Genome Assembly and Annotation of Botryosphaeria dothidea sdau 11-99, a Latent Pathogen of Apple Fruit Ring Rot in China.</title>
        <authorList>
            <person name="Yu C."/>
            <person name="Diao Y."/>
            <person name="Lu Q."/>
            <person name="Zhao J."/>
            <person name="Cui S."/>
            <person name="Peng C."/>
            <person name="He B."/>
            <person name="Liu H."/>
        </authorList>
    </citation>
    <scope>NUCLEOTIDE SEQUENCE [LARGE SCALE GENOMIC DNA]</scope>
    <source>
        <strain evidence="2">Sdau11-99</strain>
    </source>
</reference>
<keyword evidence="3" id="KW-1185">Reference proteome</keyword>
<proteinExistence type="predicted"/>
<dbReference type="PANTHER" id="PTHR37534">
    <property type="entry name" value="TRANSCRIPTIONAL ACTIVATOR PROTEIN UGA3"/>
    <property type="match status" value="1"/>
</dbReference>
<gene>
    <name evidence="2" type="ORF">GTA08_BOTSDO08634</name>
</gene>
<dbReference type="Proteomes" id="UP000572817">
    <property type="component" value="Unassembled WGS sequence"/>
</dbReference>
<evidence type="ECO:0000313" key="2">
    <source>
        <dbReference type="EMBL" id="KAF4303045.1"/>
    </source>
</evidence>
<dbReference type="EMBL" id="WWBZ02000062">
    <property type="protein sequence ID" value="KAF4303045.1"/>
    <property type="molecule type" value="Genomic_DNA"/>
</dbReference>
<dbReference type="GO" id="GO:0000976">
    <property type="term" value="F:transcription cis-regulatory region binding"/>
    <property type="evidence" value="ECO:0007669"/>
    <property type="project" value="TreeGrafter"/>
</dbReference>
<dbReference type="CDD" id="cd12148">
    <property type="entry name" value="fungal_TF_MHR"/>
    <property type="match status" value="1"/>
</dbReference>
<keyword evidence="1" id="KW-0539">Nucleus</keyword>
<dbReference type="GO" id="GO:0045944">
    <property type="term" value="P:positive regulation of transcription by RNA polymerase II"/>
    <property type="evidence" value="ECO:0007669"/>
    <property type="project" value="TreeGrafter"/>
</dbReference>
<name>A0A8H4IL18_9PEZI</name>
<accession>A0A8H4IL18</accession>